<dbReference type="EMBL" id="JAHDYR010000015">
    <property type="protein sequence ID" value="KAG9394302.1"/>
    <property type="molecule type" value="Genomic_DNA"/>
</dbReference>
<organism evidence="2 3">
    <name type="scientific">Carpediemonas membranifera</name>
    <dbReference type="NCBI Taxonomy" id="201153"/>
    <lineage>
        <taxon>Eukaryota</taxon>
        <taxon>Metamonada</taxon>
        <taxon>Carpediemonas-like organisms</taxon>
        <taxon>Carpediemonas</taxon>
    </lineage>
</organism>
<accession>A0A8J6BC45</accession>
<proteinExistence type="predicted"/>
<comment type="caution">
    <text evidence="2">The sequence shown here is derived from an EMBL/GenBank/DDBJ whole genome shotgun (WGS) entry which is preliminary data.</text>
</comment>
<evidence type="ECO:0000256" key="1">
    <source>
        <dbReference type="SAM" id="Coils"/>
    </source>
</evidence>
<reference evidence="2" key="1">
    <citation type="submission" date="2021-05" db="EMBL/GenBank/DDBJ databases">
        <title>A free-living protist that lacks canonical eukaryotic 1 DNA replication and segregation systems.</title>
        <authorList>
            <person name="Salas-Leiva D.E."/>
            <person name="Tromer E.C."/>
            <person name="Curtis B.A."/>
            <person name="Jerlstrom-Hultqvist J."/>
            <person name="Kolisko M."/>
            <person name="Yi Z."/>
            <person name="Salas-Leiva J.S."/>
            <person name="Gallot-Lavallee L."/>
            <person name="Kops G.J.P.L."/>
            <person name="Archibald J.M."/>
            <person name="Simpson A.G.B."/>
            <person name="Roger A.J."/>
        </authorList>
    </citation>
    <scope>NUCLEOTIDE SEQUENCE</scope>
    <source>
        <strain evidence="2">BICM</strain>
    </source>
</reference>
<evidence type="ECO:0000313" key="3">
    <source>
        <dbReference type="Proteomes" id="UP000717585"/>
    </source>
</evidence>
<dbReference type="Proteomes" id="UP000717585">
    <property type="component" value="Unassembled WGS sequence"/>
</dbReference>
<evidence type="ECO:0000313" key="2">
    <source>
        <dbReference type="EMBL" id="KAG9394302.1"/>
    </source>
</evidence>
<keyword evidence="3" id="KW-1185">Reference proteome</keyword>
<name>A0A8J6BC45_9EUKA</name>
<gene>
    <name evidence="2" type="ORF">J8273_3936</name>
</gene>
<protein>
    <submittedName>
        <fullName evidence="2">Uncharacterized protein</fullName>
    </submittedName>
</protein>
<sequence length="223" mass="25387">MDDQTKRDVKEGANDWINIQEIIRESFITLNGIVEAQQGKMDDLRRDIARLEQETRAKTNEKAKLEEKQQIFRDRQAVLENSVIEMQNAADAALSANSAYNVDSIVESLMQRLYMNPTSTATTDRLRRIETKLTLLEEAAEPLLSSDSTAELNTRMTDIEQTISGVSDLLKQQAKSIDPVKVHQALMRKVDVTTLERQLDELRRAIGRKVDRAEFQARVENLG</sequence>
<keyword evidence="1" id="KW-0175">Coiled coil</keyword>
<feature type="coiled-coil region" evidence="1">
    <location>
        <begin position="34"/>
        <end position="71"/>
    </location>
</feature>
<dbReference type="AlphaFoldDB" id="A0A8J6BC45"/>